<sequence length="238" mass="26367">MTSINRKARIAGFIYLLCVLIAPYRLVYIPNALFVTGNASATAANIAAHETIFRLGIFSDLLTGVIQIFLGLAFYRLFKEVNRKQAMLLVIVSGILIPAIYFFNVLNDAAALLLVHGADFLSVFSQGQREALAMLFLKLHGQEVSAAEILWGLWLFPLAALVLRSGFLPRVLGYWLILNGVAYVMQSFAWAVSPQIQDTLSSIAWPIQFGEVVFMLWLLIMGARSGFRRSHVPAQSST</sequence>
<protein>
    <recommendedName>
        <fullName evidence="4">DUF4386 domain-containing protein</fullName>
    </recommendedName>
</protein>
<dbReference type="Pfam" id="PF14329">
    <property type="entry name" value="DUF4386"/>
    <property type="match status" value="1"/>
</dbReference>
<evidence type="ECO:0000313" key="2">
    <source>
        <dbReference type="EMBL" id="SFK26783.1"/>
    </source>
</evidence>
<dbReference type="Proteomes" id="UP000198725">
    <property type="component" value="Unassembled WGS sequence"/>
</dbReference>
<feature type="transmembrane region" description="Helical" evidence="1">
    <location>
        <begin position="144"/>
        <end position="163"/>
    </location>
</feature>
<keyword evidence="1" id="KW-0812">Transmembrane</keyword>
<reference evidence="3" key="1">
    <citation type="submission" date="2016-10" db="EMBL/GenBank/DDBJ databases">
        <authorList>
            <person name="Varghese N."/>
            <person name="Submissions S."/>
        </authorList>
    </citation>
    <scope>NUCLEOTIDE SEQUENCE [LARGE SCALE GENOMIC DNA]</scope>
    <source>
        <strain evidence="3">MO64</strain>
    </source>
</reference>
<evidence type="ECO:0000256" key="1">
    <source>
        <dbReference type="SAM" id="Phobius"/>
    </source>
</evidence>
<feature type="transmembrane region" description="Helical" evidence="1">
    <location>
        <begin position="87"/>
        <end position="106"/>
    </location>
</feature>
<dbReference type="RefSeq" id="WP_092700725.1">
    <property type="nucleotide sequence ID" value="NZ_FOSR01000001.1"/>
</dbReference>
<organism evidence="2 3">
    <name type="scientific">Rhodanobacter glycinis</name>
    <dbReference type="NCBI Taxonomy" id="582702"/>
    <lineage>
        <taxon>Bacteria</taxon>
        <taxon>Pseudomonadati</taxon>
        <taxon>Pseudomonadota</taxon>
        <taxon>Gammaproteobacteria</taxon>
        <taxon>Lysobacterales</taxon>
        <taxon>Rhodanobacteraceae</taxon>
        <taxon>Rhodanobacter</taxon>
    </lineage>
</organism>
<keyword evidence="1" id="KW-0472">Membrane</keyword>
<feature type="transmembrane region" description="Helical" evidence="1">
    <location>
        <begin position="172"/>
        <end position="191"/>
    </location>
</feature>
<keyword evidence="1" id="KW-1133">Transmembrane helix</keyword>
<gene>
    <name evidence="2" type="ORF">SAMN05192579_101321</name>
</gene>
<feature type="transmembrane region" description="Helical" evidence="1">
    <location>
        <begin position="203"/>
        <end position="220"/>
    </location>
</feature>
<keyword evidence="3" id="KW-1185">Reference proteome</keyword>
<dbReference type="AlphaFoldDB" id="A0A1I3Y4V0"/>
<name>A0A1I3Y4V0_9GAMM</name>
<accession>A0A1I3Y4V0</accession>
<evidence type="ECO:0008006" key="4">
    <source>
        <dbReference type="Google" id="ProtNLM"/>
    </source>
</evidence>
<evidence type="ECO:0000313" key="3">
    <source>
        <dbReference type="Proteomes" id="UP000198725"/>
    </source>
</evidence>
<dbReference type="InterPro" id="IPR025495">
    <property type="entry name" value="DUF4386"/>
</dbReference>
<feature type="transmembrane region" description="Helical" evidence="1">
    <location>
        <begin position="55"/>
        <end position="75"/>
    </location>
</feature>
<proteinExistence type="predicted"/>
<feature type="transmembrane region" description="Helical" evidence="1">
    <location>
        <begin position="12"/>
        <end position="35"/>
    </location>
</feature>
<dbReference type="EMBL" id="FOSR01000001">
    <property type="protein sequence ID" value="SFK26783.1"/>
    <property type="molecule type" value="Genomic_DNA"/>
</dbReference>